<feature type="region of interest" description="Disordered" evidence="1">
    <location>
        <begin position="429"/>
        <end position="449"/>
    </location>
</feature>
<dbReference type="PANTHER" id="PTHR37987">
    <property type="entry name" value="CHROMOSOME 9, WHOLE GENOME SHOTGUN SEQUENCE"/>
    <property type="match status" value="1"/>
</dbReference>
<gene>
    <name evidence="2" type="ORF">GLX27_001211</name>
</gene>
<protein>
    <recommendedName>
        <fullName evidence="4">Oxo-4-hydroxy-4-carboxy-5-ureidoimidazoline decarboxylase domain-containing protein</fullName>
    </recommendedName>
</protein>
<dbReference type="Proteomes" id="UP000818624">
    <property type="component" value="Chromosome 1"/>
</dbReference>
<name>A0ABY8EM50_MALFU</name>
<keyword evidence="3" id="KW-1185">Reference proteome</keyword>
<feature type="region of interest" description="Disordered" evidence="1">
    <location>
        <begin position="172"/>
        <end position="288"/>
    </location>
</feature>
<dbReference type="PANTHER" id="PTHR37987:SF1">
    <property type="entry name" value="OXO-4-HYDROXY-4-CARBOXY-5-UREIDOIMIDAZOLINE DECARBOXYLASE DOMAIN-CONTAINING PROTEIN"/>
    <property type="match status" value="1"/>
</dbReference>
<sequence>MHAGVVPASEIPTAEARSLARTLQVLLYLPYDVATTLGEQCKEAIADLPEDSQPLTYDGLVDVARFCVEEEPGWSEQQQTQLLSGFPHVKRDARLANLYAQFERQFPGLRYVAATRTSAQVTDELESILHRTASSHVHDAGSSAWISELERNMDALWEVSVDRATALEEGTLSLADVPQEPTAAEKDVQDSTTVVPTASETPAQAPVTAAPPTAEPAAPTKEIPTEQPSAVPATSVPAAAAPAMPTDPASTTADVSKPTPAPTDTQKTASVPASAPTDAAAPPADDETQPFLSFPSFRALALASPVLQKFFEHDLVHSIHLEPVQRSSTGGAFAWHAAPVAPRGTPKAVAGNTGKSSNGTVSLASTLIHGNAAPLDADTPASYSRDVTTGTRGKVVGFLGGLLGEEGKTRMDALADQVALRLQTHTVKGPLPSFAPHTPTEPEKPKSMWGNAFMRGASAAAGAVTGEAGVRPSLGGRLVGALRRQPSKTEHESGAAAPAEAEQKASQEDDAMADKGPEAAVESLRVANEALTQERDTFVIDEVQSADPQGDADEDEHDVMNDAEDMDVLGEPEPAKPDRSGTESPMGQLEGREAKRAQGTYTWCHECYILTRCVSALPIELRHAAAQ</sequence>
<evidence type="ECO:0000313" key="2">
    <source>
        <dbReference type="EMBL" id="WFD46574.1"/>
    </source>
</evidence>
<proteinExistence type="predicted"/>
<feature type="compositionally biased region" description="Polar residues" evidence="1">
    <location>
        <begin position="190"/>
        <end position="199"/>
    </location>
</feature>
<evidence type="ECO:0008006" key="4">
    <source>
        <dbReference type="Google" id="ProtNLM"/>
    </source>
</evidence>
<reference evidence="2 3" key="1">
    <citation type="journal article" date="2020" name="Elife">
        <title>Loss of centromere function drives karyotype evolution in closely related Malassezia species.</title>
        <authorList>
            <person name="Sankaranarayanan S.R."/>
            <person name="Ianiri G."/>
            <person name="Coelho M.A."/>
            <person name="Reza M.H."/>
            <person name="Thimmappa B.C."/>
            <person name="Ganguly P."/>
            <person name="Vadnala R.N."/>
            <person name="Sun S."/>
            <person name="Siddharthan R."/>
            <person name="Tellgren-Roth C."/>
            <person name="Dawson T.L."/>
            <person name="Heitman J."/>
            <person name="Sanyal K."/>
        </authorList>
    </citation>
    <scope>NUCLEOTIDE SEQUENCE [LARGE SCALE GENOMIC DNA]</scope>
    <source>
        <strain evidence="2">CBS14141</strain>
    </source>
</reference>
<feature type="compositionally biased region" description="Low complexity" evidence="1">
    <location>
        <begin position="200"/>
        <end position="254"/>
    </location>
</feature>
<organism evidence="2 3">
    <name type="scientific">Malassezia furfur</name>
    <name type="common">Pityriasis versicolor infection agent</name>
    <name type="synonym">Pityrosporum furfur</name>
    <dbReference type="NCBI Taxonomy" id="55194"/>
    <lineage>
        <taxon>Eukaryota</taxon>
        <taxon>Fungi</taxon>
        <taxon>Dikarya</taxon>
        <taxon>Basidiomycota</taxon>
        <taxon>Ustilaginomycotina</taxon>
        <taxon>Malasseziomycetes</taxon>
        <taxon>Malasseziales</taxon>
        <taxon>Malasseziaceae</taxon>
        <taxon>Malassezia</taxon>
    </lineage>
</organism>
<accession>A0ABY8EM50</accession>
<feature type="compositionally biased region" description="Low complexity" evidence="1">
    <location>
        <begin position="268"/>
        <end position="283"/>
    </location>
</feature>
<feature type="region of interest" description="Disordered" evidence="1">
    <location>
        <begin position="569"/>
        <end position="590"/>
    </location>
</feature>
<evidence type="ECO:0000313" key="3">
    <source>
        <dbReference type="Proteomes" id="UP000818624"/>
    </source>
</evidence>
<dbReference type="EMBL" id="CP046234">
    <property type="protein sequence ID" value="WFD46574.1"/>
    <property type="molecule type" value="Genomic_DNA"/>
</dbReference>
<feature type="compositionally biased region" description="Basic and acidic residues" evidence="1">
    <location>
        <begin position="501"/>
        <end position="516"/>
    </location>
</feature>
<evidence type="ECO:0000256" key="1">
    <source>
        <dbReference type="SAM" id="MobiDB-lite"/>
    </source>
</evidence>
<feature type="region of interest" description="Disordered" evidence="1">
    <location>
        <begin position="482"/>
        <end position="516"/>
    </location>
</feature>